<dbReference type="InterPro" id="IPR012338">
    <property type="entry name" value="Beta-lactam/transpept-like"/>
</dbReference>
<dbReference type="SUPFAM" id="SSF56601">
    <property type="entry name" value="beta-lactamase/transpeptidase-like"/>
    <property type="match status" value="1"/>
</dbReference>
<reference evidence="2 3" key="1">
    <citation type="submission" date="2021-02" db="EMBL/GenBank/DDBJ databases">
        <title>Complete Genome Sequence of Arcanobacterium phocisimile strain DSM 26142T from a harbour seal.</title>
        <authorList>
            <person name="Borowiak M."/>
            <person name="Alssahen M."/>
            <person name="Malorny B."/>
            <person name="Laemmler C."/>
            <person name="Siebert U."/>
            <person name="Ploetz M."/>
            <person name="Abdulmawjood A."/>
        </authorList>
    </citation>
    <scope>NUCLEOTIDE SEQUENCE [LARGE SCALE GENOMIC DNA]</scope>
    <source>
        <strain evidence="2 3">DSM 26142</strain>
    </source>
</reference>
<keyword evidence="1" id="KW-0812">Transmembrane</keyword>
<dbReference type="EMBL" id="CP070228">
    <property type="protein sequence ID" value="QRV02254.1"/>
    <property type="molecule type" value="Genomic_DNA"/>
</dbReference>
<name>A0ABX7IGK9_9ACTO</name>
<gene>
    <name evidence="2" type="ORF">JTE88_00380</name>
</gene>
<dbReference type="PANTHER" id="PTHR35333">
    <property type="entry name" value="BETA-LACTAMASE"/>
    <property type="match status" value="1"/>
</dbReference>
<dbReference type="Gene3D" id="3.40.710.10">
    <property type="entry name" value="DD-peptidase/beta-lactamase superfamily"/>
    <property type="match status" value="1"/>
</dbReference>
<feature type="transmembrane region" description="Helical" evidence="1">
    <location>
        <begin position="12"/>
        <end position="30"/>
    </location>
</feature>
<dbReference type="InterPro" id="IPR000871">
    <property type="entry name" value="Beta-lactam_class-A"/>
</dbReference>
<proteinExistence type="predicted"/>
<evidence type="ECO:0008006" key="4">
    <source>
        <dbReference type="Google" id="ProtNLM"/>
    </source>
</evidence>
<dbReference type="Proteomes" id="UP000602653">
    <property type="component" value="Chromosome"/>
</dbReference>
<accession>A0ABX7IGK9</accession>
<keyword evidence="1" id="KW-1133">Transmembrane helix</keyword>
<evidence type="ECO:0000256" key="1">
    <source>
        <dbReference type="SAM" id="Phobius"/>
    </source>
</evidence>
<sequence>MISQRFSIQLRNITIVVFLIVTIWFIAYVFRTVTGTTHDANEAAELAEQAEASTESQTMFALTSFDPSLESLISRVDSLEASNLNDLYQSDLLSEATADRLAHAIETIESTQSQVGFVMVDITTGTAISYNSEAEFYGASTIKGPYIVAISKFLPDSITGSDKALMRQAITVSDNDSYFSLRSNYGDELFAFFADTANAPDINREEYFPHLTPKQLTKLWVENFDYFFVYPNEQADDTREHFTSPYNSFIYEALKDTHPTYTKPGWIDLDLIARNDAGIVETENGHYLLTIMSTAYDQVEELMDLTKALDEIHQELVTSATN</sequence>
<organism evidence="2 3">
    <name type="scientific">Arcanobacterium phocisimile</name>
    <dbReference type="NCBI Taxonomy" id="1302235"/>
    <lineage>
        <taxon>Bacteria</taxon>
        <taxon>Bacillati</taxon>
        <taxon>Actinomycetota</taxon>
        <taxon>Actinomycetes</taxon>
        <taxon>Actinomycetales</taxon>
        <taxon>Actinomycetaceae</taxon>
        <taxon>Arcanobacterium</taxon>
    </lineage>
</organism>
<dbReference type="RefSeq" id="WP_204424602.1">
    <property type="nucleotide sequence ID" value="NZ_CP070228.1"/>
</dbReference>
<dbReference type="PANTHER" id="PTHR35333:SF3">
    <property type="entry name" value="BETA-LACTAMASE-TYPE TRANSPEPTIDASE FOLD CONTAINING PROTEIN"/>
    <property type="match status" value="1"/>
</dbReference>
<keyword evidence="3" id="KW-1185">Reference proteome</keyword>
<keyword evidence="1" id="KW-0472">Membrane</keyword>
<evidence type="ECO:0000313" key="2">
    <source>
        <dbReference type="EMBL" id="QRV02254.1"/>
    </source>
</evidence>
<evidence type="ECO:0000313" key="3">
    <source>
        <dbReference type="Proteomes" id="UP000602653"/>
    </source>
</evidence>
<protein>
    <recommendedName>
        <fullName evidence="4">Beta-lactamase enzyme family protein</fullName>
    </recommendedName>
</protein>